<dbReference type="RefSeq" id="WP_129353849.1">
    <property type="nucleotide sequence ID" value="NZ_CP026538.1"/>
</dbReference>
<dbReference type="KEGG" id="dcb:C3Y92_14670"/>
<dbReference type="Proteomes" id="UP000293296">
    <property type="component" value="Chromosome"/>
</dbReference>
<protein>
    <submittedName>
        <fullName evidence="1">Uncharacterized protein</fullName>
    </submittedName>
</protein>
<evidence type="ECO:0000313" key="1">
    <source>
        <dbReference type="EMBL" id="QAZ68400.1"/>
    </source>
</evidence>
<dbReference type="OrthoDB" id="5458833at2"/>
<evidence type="ECO:0000313" key="2">
    <source>
        <dbReference type="Proteomes" id="UP000293296"/>
    </source>
</evidence>
<organism evidence="1 2">
    <name type="scientific">Solidesulfovibrio carbinolicus</name>
    <dbReference type="NCBI Taxonomy" id="296842"/>
    <lineage>
        <taxon>Bacteria</taxon>
        <taxon>Pseudomonadati</taxon>
        <taxon>Thermodesulfobacteriota</taxon>
        <taxon>Desulfovibrionia</taxon>
        <taxon>Desulfovibrionales</taxon>
        <taxon>Desulfovibrionaceae</taxon>
        <taxon>Solidesulfovibrio</taxon>
    </lineage>
</organism>
<sequence length="153" mass="16898">MLTLKFNFNKAEKTPARAQLQPRGAFMFRPEQYAPGSGVGEELVYLNGRPAHAIRLHSVRFSADGMRMIGEAILAVAQEYGLPDGLIRRRMAGRLYSVPPSPSLYFLFHMPEIEADMHIEIPPAYWRWTGLGPDLGAGEGRGGRCPGDDAEVA</sequence>
<dbReference type="EMBL" id="CP026538">
    <property type="protein sequence ID" value="QAZ68400.1"/>
    <property type="molecule type" value="Genomic_DNA"/>
</dbReference>
<accession>A0A4P6HQG7</accession>
<dbReference type="AlphaFoldDB" id="A0A4P6HQG7"/>
<proteinExistence type="predicted"/>
<gene>
    <name evidence="1" type="ORF">C3Y92_14670</name>
</gene>
<reference evidence="1 2" key="1">
    <citation type="submission" date="2018-02" db="EMBL/GenBank/DDBJ databases">
        <title>Genome sequence of Desulfovibrio carbinolicus DSM 3852.</title>
        <authorList>
            <person name="Wilbanks E."/>
            <person name="Skennerton C.T."/>
            <person name="Orphan V.J."/>
        </authorList>
    </citation>
    <scope>NUCLEOTIDE SEQUENCE [LARGE SCALE GENOMIC DNA]</scope>
    <source>
        <strain evidence="1 2">DSM 3852</strain>
    </source>
</reference>
<keyword evidence="2" id="KW-1185">Reference proteome</keyword>
<name>A0A4P6HQG7_9BACT</name>